<proteinExistence type="predicted"/>
<evidence type="ECO:0000313" key="1">
    <source>
        <dbReference type="EMBL" id="MBF0597980.1"/>
    </source>
</evidence>
<dbReference type="EMBL" id="JADGIK010000007">
    <property type="protein sequence ID" value="MBF0597980.1"/>
    <property type="molecule type" value="Genomic_DNA"/>
</dbReference>
<organism evidence="1 2">
    <name type="scientific">Faecalibacter rhinopitheci</name>
    <dbReference type="NCBI Taxonomy" id="2779678"/>
    <lineage>
        <taxon>Bacteria</taxon>
        <taxon>Pseudomonadati</taxon>
        <taxon>Bacteroidota</taxon>
        <taxon>Flavobacteriia</taxon>
        <taxon>Flavobacteriales</taxon>
        <taxon>Weeksellaceae</taxon>
        <taxon>Faecalibacter</taxon>
    </lineage>
</organism>
<gene>
    <name evidence="1" type="ORF">IM532_11100</name>
</gene>
<keyword evidence="2" id="KW-1185">Reference proteome</keyword>
<evidence type="ECO:0000313" key="2">
    <source>
        <dbReference type="Proteomes" id="UP000608754"/>
    </source>
</evidence>
<protein>
    <submittedName>
        <fullName evidence="1">Uncharacterized protein</fullName>
    </submittedName>
</protein>
<accession>A0A8J7G9J4</accession>
<sequence length="391" mass="46163">MRTFNLINNVDQILGVLKLNLNLQNIHDISLEMIEKLDYFELLELFPAFYINENFKKIIHLIDSEGYYNIIDNSLEKIKETEKSLSTVHFIAYLIGLKYKAISFEYHPPLFDDFIEIIDNKIIKHKAKLNTELNDNFSIKDSFGLFFIHDKEVALNIFTKFVISKLKKYDFDTLAIELIMSKDVIFYKIGINHIPNFDHSNYKDVSLLKNDDQLFIEKHELCKILREKEYFNADYPLSEYTEKDLLNTNTHFSNFISFQNEFKQFLYNEIGEDSIYNNINIGEIFLTNICIELPEYDISTLNHTNIILKKIIKDDESKIRFIAFFIHQFDLGYLTGITNILPIILSNYFGAQLISKSTIESYFKRPLNRPKTLTKEISKIYKIYQNIDEQG</sequence>
<name>A0A8J7G9J4_9FLAO</name>
<dbReference type="RefSeq" id="WP_194183522.1">
    <property type="nucleotide sequence ID" value="NZ_JADGIK010000007.1"/>
</dbReference>
<reference evidence="1" key="1">
    <citation type="submission" date="2020-10" db="EMBL/GenBank/DDBJ databases">
        <authorList>
            <person name="Lu T."/>
            <person name="Wang Q."/>
            <person name="Han X."/>
        </authorList>
    </citation>
    <scope>NUCLEOTIDE SEQUENCE</scope>
    <source>
        <strain evidence="1">WQ 117</strain>
    </source>
</reference>
<comment type="caution">
    <text evidence="1">The sequence shown here is derived from an EMBL/GenBank/DDBJ whole genome shotgun (WGS) entry which is preliminary data.</text>
</comment>
<dbReference type="Proteomes" id="UP000608754">
    <property type="component" value="Unassembled WGS sequence"/>
</dbReference>
<dbReference type="AlphaFoldDB" id="A0A8J7G9J4"/>